<organism evidence="2 3">
    <name type="scientific">Intestinimonas butyriciproducens</name>
    <dbReference type="NCBI Taxonomy" id="1297617"/>
    <lineage>
        <taxon>Bacteria</taxon>
        <taxon>Bacillati</taxon>
        <taxon>Bacillota</taxon>
        <taxon>Clostridia</taxon>
        <taxon>Eubacteriales</taxon>
        <taxon>Intestinimonas</taxon>
    </lineage>
</organism>
<evidence type="ECO:0000313" key="3">
    <source>
        <dbReference type="Proteomes" id="UP000064844"/>
    </source>
</evidence>
<feature type="transmembrane region" description="Helical" evidence="1">
    <location>
        <begin position="6"/>
        <end position="28"/>
    </location>
</feature>
<keyword evidence="3" id="KW-1185">Reference proteome</keyword>
<sequence length="51" mass="6256">MKQKNIINHILLTIVLTWELNFIIRIIFKSKKWGFSFWDILHITISLHFPF</sequence>
<keyword evidence="1" id="KW-0472">Membrane</keyword>
<reference evidence="2 3" key="1">
    <citation type="journal article" date="2015" name="Nat. Commun.">
        <title>Production of butyrate from lysine and the Amadori product fructoselysine by a human gut commensal.</title>
        <authorList>
            <person name="Bui T.P."/>
            <person name="Ritari J."/>
            <person name="Boeren S."/>
            <person name="de Waard P."/>
            <person name="Plugge C.M."/>
            <person name="de Vos W.M."/>
        </authorList>
    </citation>
    <scope>NUCLEOTIDE SEQUENCE [LARGE SCALE GENOMIC DNA]</scope>
    <source>
        <strain evidence="2 3">AF211</strain>
    </source>
</reference>
<protein>
    <submittedName>
        <fullName evidence="2">Uncharacterized protein</fullName>
    </submittedName>
</protein>
<keyword evidence="1" id="KW-0812">Transmembrane</keyword>
<evidence type="ECO:0000256" key="1">
    <source>
        <dbReference type="SAM" id="Phobius"/>
    </source>
</evidence>
<dbReference type="KEGG" id="ibu:IB211_03381"/>
<dbReference type="AlphaFoldDB" id="A0A0S2W8W1"/>
<accession>A0A0S2W8W1</accession>
<reference evidence="3" key="2">
    <citation type="submission" date="2015-04" db="EMBL/GenBank/DDBJ databases">
        <title>A butyrogenic pathway from the amino acid lysine in a human gut commensal.</title>
        <authorList>
            <person name="de Vos W.M."/>
            <person name="Bui N.T.P."/>
            <person name="Plugge C.M."/>
            <person name="Ritari J."/>
        </authorList>
    </citation>
    <scope>NUCLEOTIDE SEQUENCE [LARGE SCALE GENOMIC DNA]</scope>
    <source>
        <strain evidence="3">AF211</strain>
    </source>
</reference>
<keyword evidence="1" id="KW-1133">Transmembrane helix</keyword>
<dbReference type="EMBL" id="CP011307">
    <property type="protein sequence ID" value="ALP95769.1"/>
    <property type="molecule type" value="Genomic_DNA"/>
</dbReference>
<gene>
    <name evidence="2" type="ORF">IB211_03381</name>
</gene>
<dbReference type="Proteomes" id="UP000064844">
    <property type="component" value="Chromosome"/>
</dbReference>
<name>A0A0S2W8W1_9FIRM</name>
<proteinExistence type="predicted"/>
<evidence type="ECO:0000313" key="2">
    <source>
        <dbReference type="EMBL" id="ALP95769.1"/>
    </source>
</evidence>